<keyword evidence="1" id="KW-0479">Metal-binding</keyword>
<dbReference type="Proteomes" id="UP000051999">
    <property type="component" value="Unassembled WGS sequence"/>
</dbReference>
<dbReference type="Pfam" id="PF13669">
    <property type="entry name" value="Glyoxalase_4"/>
    <property type="match status" value="1"/>
</dbReference>
<dbReference type="PANTHER" id="PTHR43048:SF3">
    <property type="entry name" value="METHYLMALONYL-COA EPIMERASE, MITOCHONDRIAL"/>
    <property type="match status" value="1"/>
</dbReference>
<comment type="caution">
    <text evidence="3">The sequence shown here is derived from an EMBL/GenBank/DDBJ whole genome shotgun (WGS) entry which is preliminary data.</text>
</comment>
<dbReference type="InterPro" id="IPR051785">
    <property type="entry name" value="MMCE/EMCE_epimerase"/>
</dbReference>
<dbReference type="STRING" id="1114972.FD35_GL001486"/>
<evidence type="ECO:0000313" key="4">
    <source>
        <dbReference type="Proteomes" id="UP000051999"/>
    </source>
</evidence>
<sequence length="130" mass="14489">MKITNFIDDVQHVGIPTTDLSKSIAFWESLGFTKRGQFKNGDGQVAFMTLNHLTIETWTADETPMKPGAINHISLNTSNADEAFIVAKDAGFTMIDHEVQSLPFWDHGIKYFNIQGPNGEIVEFCQILTA</sequence>
<dbReference type="PROSITE" id="PS51819">
    <property type="entry name" value="VOC"/>
    <property type="match status" value="1"/>
</dbReference>
<evidence type="ECO:0000259" key="2">
    <source>
        <dbReference type="PROSITE" id="PS51819"/>
    </source>
</evidence>
<dbReference type="Gene3D" id="3.10.180.10">
    <property type="entry name" value="2,3-Dihydroxybiphenyl 1,2-Dioxygenase, domain 1"/>
    <property type="match status" value="1"/>
</dbReference>
<dbReference type="EMBL" id="AZFF01000026">
    <property type="protein sequence ID" value="KRL53053.1"/>
    <property type="molecule type" value="Genomic_DNA"/>
</dbReference>
<protein>
    <submittedName>
        <fullName evidence="3">Lactoylglutathione lyase-like protein</fullName>
    </submittedName>
</protein>
<dbReference type="PATRIC" id="fig|1114972.6.peg.1509"/>
<dbReference type="InterPro" id="IPR029068">
    <property type="entry name" value="Glyas_Bleomycin-R_OHBP_Dase"/>
</dbReference>
<dbReference type="GO" id="GO:0046491">
    <property type="term" value="P:L-methylmalonyl-CoA metabolic process"/>
    <property type="evidence" value="ECO:0007669"/>
    <property type="project" value="TreeGrafter"/>
</dbReference>
<dbReference type="GO" id="GO:0004493">
    <property type="term" value="F:methylmalonyl-CoA epimerase activity"/>
    <property type="evidence" value="ECO:0007669"/>
    <property type="project" value="TreeGrafter"/>
</dbReference>
<dbReference type="eggNOG" id="COG0346">
    <property type="taxonomic scope" value="Bacteria"/>
</dbReference>
<gene>
    <name evidence="3" type="ORF">FD35_GL001486</name>
</gene>
<dbReference type="GO" id="GO:0046872">
    <property type="term" value="F:metal ion binding"/>
    <property type="evidence" value="ECO:0007669"/>
    <property type="project" value="UniProtKB-KW"/>
</dbReference>
<reference evidence="3 4" key="1">
    <citation type="journal article" date="2015" name="Genome Announc.">
        <title>Expanding the biotechnology potential of lactobacilli through comparative genomics of 213 strains and associated genera.</title>
        <authorList>
            <person name="Sun Z."/>
            <person name="Harris H.M."/>
            <person name="McCann A."/>
            <person name="Guo C."/>
            <person name="Argimon S."/>
            <person name="Zhang W."/>
            <person name="Yang X."/>
            <person name="Jeffery I.B."/>
            <person name="Cooney J.C."/>
            <person name="Kagawa T.F."/>
            <person name="Liu W."/>
            <person name="Song Y."/>
            <person name="Salvetti E."/>
            <person name="Wrobel A."/>
            <person name="Rasinkangas P."/>
            <person name="Parkhill J."/>
            <person name="Rea M.C."/>
            <person name="O'Sullivan O."/>
            <person name="Ritari J."/>
            <person name="Douillard F.P."/>
            <person name="Paul Ross R."/>
            <person name="Yang R."/>
            <person name="Briner A.E."/>
            <person name="Felis G.E."/>
            <person name="de Vos W.M."/>
            <person name="Barrangou R."/>
            <person name="Klaenhammer T.R."/>
            <person name="Caufield P.W."/>
            <person name="Cui Y."/>
            <person name="Zhang H."/>
            <person name="O'Toole P.W."/>
        </authorList>
    </citation>
    <scope>NUCLEOTIDE SEQUENCE [LARGE SCALE GENOMIC DNA]</scope>
    <source>
        <strain evidence="3 4">DSM 15814</strain>
    </source>
</reference>
<dbReference type="PANTHER" id="PTHR43048">
    <property type="entry name" value="METHYLMALONYL-COA EPIMERASE"/>
    <property type="match status" value="1"/>
</dbReference>
<dbReference type="CDD" id="cd06587">
    <property type="entry name" value="VOC"/>
    <property type="match status" value="1"/>
</dbReference>
<accession>A0A0R1R6V2</accession>
<feature type="domain" description="VOC" evidence="2">
    <location>
        <begin position="9"/>
        <end position="127"/>
    </location>
</feature>
<proteinExistence type="predicted"/>
<name>A0A0R1R6V2_9LACO</name>
<organism evidence="3 4">
    <name type="scientific">Furfurilactobacillus rossiae DSM 15814</name>
    <dbReference type="NCBI Taxonomy" id="1114972"/>
    <lineage>
        <taxon>Bacteria</taxon>
        <taxon>Bacillati</taxon>
        <taxon>Bacillota</taxon>
        <taxon>Bacilli</taxon>
        <taxon>Lactobacillales</taxon>
        <taxon>Lactobacillaceae</taxon>
        <taxon>Furfurilactobacillus</taxon>
    </lineage>
</organism>
<dbReference type="SUPFAM" id="SSF54593">
    <property type="entry name" value="Glyoxalase/Bleomycin resistance protein/Dihydroxybiphenyl dioxygenase"/>
    <property type="match status" value="1"/>
</dbReference>
<dbReference type="OrthoDB" id="371072at2"/>
<keyword evidence="4" id="KW-1185">Reference proteome</keyword>
<dbReference type="GO" id="GO:0016829">
    <property type="term" value="F:lyase activity"/>
    <property type="evidence" value="ECO:0007669"/>
    <property type="project" value="UniProtKB-KW"/>
</dbReference>
<dbReference type="InterPro" id="IPR037523">
    <property type="entry name" value="VOC_core"/>
</dbReference>
<dbReference type="AlphaFoldDB" id="A0A0R1R6V2"/>
<dbReference type="RefSeq" id="WP_017261006.1">
    <property type="nucleotide sequence ID" value="NZ_AUAW01000028.1"/>
</dbReference>
<keyword evidence="3" id="KW-0456">Lyase</keyword>
<evidence type="ECO:0000256" key="1">
    <source>
        <dbReference type="ARBA" id="ARBA00022723"/>
    </source>
</evidence>
<evidence type="ECO:0000313" key="3">
    <source>
        <dbReference type="EMBL" id="KRL53053.1"/>
    </source>
</evidence>